<accession>A0ABP1RH30</accession>
<feature type="compositionally biased region" description="Basic residues" evidence="1">
    <location>
        <begin position="1"/>
        <end position="11"/>
    </location>
</feature>
<evidence type="ECO:0008006" key="4">
    <source>
        <dbReference type="Google" id="ProtNLM"/>
    </source>
</evidence>
<name>A0ABP1RH30_9HEXA</name>
<dbReference type="Proteomes" id="UP001642540">
    <property type="component" value="Unassembled WGS sequence"/>
</dbReference>
<evidence type="ECO:0000313" key="3">
    <source>
        <dbReference type="Proteomes" id="UP001642540"/>
    </source>
</evidence>
<proteinExistence type="predicted"/>
<dbReference type="EMBL" id="CAXLJM020000074">
    <property type="protein sequence ID" value="CAL8128111.1"/>
    <property type="molecule type" value="Genomic_DNA"/>
</dbReference>
<protein>
    <recommendedName>
        <fullName evidence="4">PiggyBac transposable element-derived protein domain-containing protein</fullName>
    </recommendedName>
</protein>
<feature type="region of interest" description="Disordered" evidence="1">
    <location>
        <begin position="1"/>
        <end position="26"/>
    </location>
</feature>
<reference evidence="2 3" key="1">
    <citation type="submission" date="2024-08" db="EMBL/GenBank/DDBJ databases">
        <authorList>
            <person name="Cucini C."/>
            <person name="Frati F."/>
        </authorList>
    </citation>
    <scope>NUCLEOTIDE SEQUENCE [LARGE SCALE GENOMIC DNA]</scope>
</reference>
<comment type="caution">
    <text evidence="2">The sequence shown here is derived from an EMBL/GenBank/DDBJ whole genome shotgun (WGS) entry which is preliminary data.</text>
</comment>
<gene>
    <name evidence="2" type="ORF">ODALV1_LOCUS22092</name>
</gene>
<organism evidence="2 3">
    <name type="scientific">Orchesella dallaii</name>
    <dbReference type="NCBI Taxonomy" id="48710"/>
    <lineage>
        <taxon>Eukaryota</taxon>
        <taxon>Metazoa</taxon>
        <taxon>Ecdysozoa</taxon>
        <taxon>Arthropoda</taxon>
        <taxon>Hexapoda</taxon>
        <taxon>Collembola</taxon>
        <taxon>Entomobryomorpha</taxon>
        <taxon>Entomobryoidea</taxon>
        <taxon>Orchesellidae</taxon>
        <taxon>Orchesellinae</taxon>
        <taxon>Orchesella</taxon>
    </lineage>
</organism>
<evidence type="ECO:0000256" key="1">
    <source>
        <dbReference type="SAM" id="MobiDB-lite"/>
    </source>
</evidence>
<keyword evidence="3" id="KW-1185">Reference proteome</keyword>
<evidence type="ECO:0000313" key="2">
    <source>
        <dbReference type="EMBL" id="CAL8128111.1"/>
    </source>
</evidence>
<sequence>MPPKQAKRKHVGPPISYFTPSDPGEFPTEQEFASLNDDMMIKMMDELVPSNSTPDTMNNIKPLEQHKIPFNSVEPAVVDQQSSQQDDEDLFSFDVFSSMPPPPPPPGTPTTTRRLDRKPAALETINMDSLQYLRQRFRDIEENTDIASNIIEPWRVPEFWNHESVVWLPGSDKENNRMAFRLFDSSWYSGYVCAVKRENESLHLPTYFHWPAKFTGAFINKVLIPVQLQVEAGDPTKYLGKNPFFIQDPTDFYAHQSHRSCKEIGAYLRPFLYEGSNRVLYRWFQYLPLPVRKCRDSNEKRFGSSAILTVEEMYRTTMVLLDMFTKYCEIEKTQVDPVDPRVRRSRTG</sequence>